<dbReference type="AlphaFoldDB" id="X0SAX7"/>
<comment type="similarity">
    <text evidence="1">Belongs to the MEMO1 family.</text>
</comment>
<evidence type="ECO:0000259" key="2">
    <source>
        <dbReference type="PROSITE" id="PS51112"/>
    </source>
</evidence>
<dbReference type="InterPro" id="IPR002733">
    <property type="entry name" value="AMMECR1_domain"/>
</dbReference>
<dbReference type="PANTHER" id="PTHR11060">
    <property type="entry name" value="PROTEIN MEMO1"/>
    <property type="match status" value="1"/>
</dbReference>
<dbReference type="Pfam" id="PF01871">
    <property type="entry name" value="AMMECR1"/>
    <property type="match status" value="1"/>
</dbReference>
<reference evidence="3" key="1">
    <citation type="journal article" date="2014" name="Front. Microbiol.">
        <title>High frequency of phylogenetically diverse reductive dehalogenase-homologous genes in deep subseafloor sedimentary metagenomes.</title>
        <authorList>
            <person name="Kawai M."/>
            <person name="Futagami T."/>
            <person name="Toyoda A."/>
            <person name="Takaki Y."/>
            <person name="Nishi S."/>
            <person name="Hori S."/>
            <person name="Arai W."/>
            <person name="Tsubouchi T."/>
            <person name="Morono Y."/>
            <person name="Uchiyama I."/>
            <person name="Ito T."/>
            <person name="Fujiyama A."/>
            <person name="Inagaki F."/>
            <person name="Takami H."/>
        </authorList>
    </citation>
    <scope>NUCLEOTIDE SEQUENCE</scope>
    <source>
        <strain evidence="3">Expedition CK06-06</strain>
    </source>
</reference>
<name>X0SAX7_9ZZZZ</name>
<dbReference type="InterPro" id="IPR036071">
    <property type="entry name" value="AMMECR1_dom_sf"/>
</dbReference>
<dbReference type="PANTHER" id="PTHR11060:SF0">
    <property type="entry name" value="PROTEIN MEMO1"/>
    <property type="match status" value="1"/>
</dbReference>
<evidence type="ECO:0000256" key="1">
    <source>
        <dbReference type="ARBA" id="ARBA00006315"/>
    </source>
</evidence>
<dbReference type="InterPro" id="IPR002737">
    <property type="entry name" value="MEMO1_fam"/>
</dbReference>
<evidence type="ECO:0000313" key="3">
    <source>
        <dbReference type="EMBL" id="GAF72331.1"/>
    </source>
</evidence>
<proteinExistence type="inferred from homology"/>
<sequence>MQEMLSVPEVTHYETPLGQIPLDVEFIDELLEHSLFQSIPRAHRYEHSVQIELPLLQYIQKDFKLVPIVAGACSLKTIKKAGGILRTLVDDETLVIASSDFVHYGTNYGYVPFKNNIPEQIKKLDMGAYEYIAGLDSKGFLKYKQRTGATICGCVPVAILLSMFGEPVEAHLIKYTTSGELTGDFTNSVSYLSVAFSGTWANNPQIEPQTDSSKLTEHDKRQLLVLARKSIIYFLRKRQLPQASELDVAISDAMREPRAAFVTLKRNFQLRGCVGDIFPQRPLYKSVIINAINAAVNDRRFRPVTEQECSDITIGISALTVPRPIASPDDIRIGIDGVVLNKGG</sequence>
<dbReference type="InterPro" id="IPR027485">
    <property type="entry name" value="AMMECR1_N"/>
</dbReference>
<dbReference type="SUPFAM" id="SSF143447">
    <property type="entry name" value="AMMECR1-like"/>
    <property type="match status" value="1"/>
</dbReference>
<feature type="domain" description="AMMECR1" evidence="2">
    <location>
        <begin position="218"/>
        <end position="344"/>
    </location>
</feature>
<gene>
    <name evidence="3" type="ORF">S01H1_17476</name>
</gene>
<protein>
    <recommendedName>
        <fullName evidence="2">AMMECR1 domain-containing protein</fullName>
    </recommendedName>
</protein>
<dbReference type="NCBIfam" id="TIGR04335">
    <property type="entry name" value="AmmeMemoSam_A"/>
    <property type="match status" value="1"/>
</dbReference>
<dbReference type="Gene3D" id="3.30.700.20">
    <property type="entry name" value="Hypothetical protein ph0010, domain 1"/>
    <property type="match status" value="1"/>
</dbReference>
<comment type="caution">
    <text evidence="3">The sequence shown here is derived from an EMBL/GenBank/DDBJ whole genome shotgun (WGS) entry which is preliminary data.</text>
</comment>
<dbReference type="Pfam" id="PF01875">
    <property type="entry name" value="Memo"/>
    <property type="match status" value="1"/>
</dbReference>
<dbReference type="NCBIfam" id="TIGR04336">
    <property type="entry name" value="AmmeMemoSam_B"/>
    <property type="match status" value="1"/>
</dbReference>
<dbReference type="CDD" id="cd07361">
    <property type="entry name" value="MEMO_like"/>
    <property type="match status" value="1"/>
</dbReference>
<dbReference type="Gene3D" id="3.40.830.10">
    <property type="entry name" value="LigB-like"/>
    <property type="match status" value="1"/>
</dbReference>
<dbReference type="EMBL" id="BARS01009273">
    <property type="protein sequence ID" value="GAF72331.1"/>
    <property type="molecule type" value="Genomic_DNA"/>
</dbReference>
<dbReference type="InterPro" id="IPR027623">
    <property type="entry name" value="AmmeMemoSam_A"/>
</dbReference>
<accession>X0SAX7</accession>
<organism evidence="3">
    <name type="scientific">marine sediment metagenome</name>
    <dbReference type="NCBI Taxonomy" id="412755"/>
    <lineage>
        <taxon>unclassified sequences</taxon>
        <taxon>metagenomes</taxon>
        <taxon>ecological metagenomes</taxon>
    </lineage>
</organism>
<feature type="non-terminal residue" evidence="3">
    <location>
        <position position="344"/>
    </location>
</feature>
<dbReference type="PROSITE" id="PS51112">
    <property type="entry name" value="AMMECR1"/>
    <property type="match status" value="1"/>
</dbReference>